<comment type="caution">
    <text evidence="2">The sequence shown here is derived from an EMBL/GenBank/DDBJ whole genome shotgun (WGS) entry which is preliminary data.</text>
</comment>
<dbReference type="InterPro" id="IPR032710">
    <property type="entry name" value="NTF2-like_dom_sf"/>
</dbReference>
<dbReference type="Proteomes" id="UP000653730">
    <property type="component" value="Unassembled WGS sequence"/>
</dbReference>
<dbReference type="SUPFAM" id="SSF54427">
    <property type="entry name" value="NTF2-like"/>
    <property type="match status" value="1"/>
</dbReference>
<name>A0A926JNY0_9FLAO</name>
<reference evidence="2 3" key="1">
    <citation type="submission" date="2020-09" db="EMBL/GenBank/DDBJ databases">
        <title>Sinomicrobium weinanense sp. nov., a halophilic bacteria isolated from saline-alkali soil.</title>
        <authorList>
            <person name="Wu P."/>
            <person name="Ren H."/>
            <person name="Mei Y."/>
            <person name="Liang Y."/>
            <person name="Chen Z."/>
        </authorList>
    </citation>
    <scope>NUCLEOTIDE SEQUENCE [LARGE SCALE GENOMIC DNA]</scope>
    <source>
        <strain evidence="2 3">FJxs</strain>
    </source>
</reference>
<dbReference type="RefSeq" id="WP_187963765.1">
    <property type="nucleotide sequence ID" value="NZ_JACVDC010000002.1"/>
</dbReference>
<evidence type="ECO:0000313" key="3">
    <source>
        <dbReference type="Proteomes" id="UP000653730"/>
    </source>
</evidence>
<dbReference type="EMBL" id="JACVDC010000002">
    <property type="protein sequence ID" value="MBC9794607.1"/>
    <property type="molecule type" value="Genomic_DNA"/>
</dbReference>
<organism evidence="2 3">
    <name type="scientific">Sinomicrobium weinanense</name>
    <dbReference type="NCBI Taxonomy" id="2842200"/>
    <lineage>
        <taxon>Bacteria</taxon>
        <taxon>Pseudomonadati</taxon>
        <taxon>Bacteroidota</taxon>
        <taxon>Flavobacteriia</taxon>
        <taxon>Flavobacteriales</taxon>
        <taxon>Flavobacteriaceae</taxon>
        <taxon>Sinomicrobium</taxon>
    </lineage>
</organism>
<sequence>MNATKTVVENFLEFLSKRALDQLINLFSDKVDWYIPGDTSKAKWLGKRNNRQELKDLFTLLWSNTEPQMANISKIFIDRSEAVIAGEFITKMVPTGKIVESIFFIHLVVENNKIVKYRLLEDSFAVSKSLE</sequence>
<keyword evidence="3" id="KW-1185">Reference proteome</keyword>
<gene>
    <name evidence="2" type="ORF">IBL28_01400</name>
</gene>
<evidence type="ECO:0000313" key="2">
    <source>
        <dbReference type="EMBL" id="MBC9794607.1"/>
    </source>
</evidence>
<dbReference type="AlphaFoldDB" id="A0A926JNY0"/>
<dbReference type="Gene3D" id="3.10.450.50">
    <property type="match status" value="1"/>
</dbReference>
<evidence type="ECO:0000259" key="1">
    <source>
        <dbReference type="Pfam" id="PF12680"/>
    </source>
</evidence>
<dbReference type="Pfam" id="PF12680">
    <property type="entry name" value="SnoaL_2"/>
    <property type="match status" value="1"/>
</dbReference>
<accession>A0A926JNY0</accession>
<dbReference type="InterPro" id="IPR037401">
    <property type="entry name" value="SnoaL-like"/>
</dbReference>
<proteinExistence type="predicted"/>
<protein>
    <submittedName>
        <fullName evidence="2">Nuclear transport factor 2 family protein</fullName>
    </submittedName>
</protein>
<feature type="domain" description="SnoaL-like" evidence="1">
    <location>
        <begin position="8"/>
        <end position="116"/>
    </location>
</feature>